<comment type="caution">
    <text evidence="1">The sequence shown here is derived from an EMBL/GenBank/DDBJ whole genome shotgun (WGS) entry which is preliminary data.</text>
</comment>
<evidence type="ECO:0000313" key="2">
    <source>
        <dbReference type="Proteomes" id="UP001249760"/>
    </source>
</evidence>
<dbReference type="RefSeq" id="WP_394305971.1">
    <property type="nucleotide sequence ID" value="NZ_JASKMA010000006.1"/>
</dbReference>
<dbReference type="EMBL" id="JASKMA010000006">
    <property type="protein sequence ID" value="MDT6983697.1"/>
    <property type="molecule type" value="Genomic_DNA"/>
</dbReference>
<keyword evidence="2" id="KW-1185">Reference proteome</keyword>
<dbReference type="Proteomes" id="UP001249760">
    <property type="component" value="Unassembled WGS sequence"/>
</dbReference>
<sequence>MSRDLQHRLHSRLELATQMLDLPLTAQHLEALAVELTPAVKALLAEQADVQASAAPVGYAVVETEGVRTTTYAQCTSRIDVNVDEDSPAALLAATFRTRQPDVTATDVPSATYLGLTVHPQSLHAWAWWVERLHLDPAALTRRDSSVYGIGHVDGVAVHVRGEGVPELMTDESAARLMGLLAETEPAS</sequence>
<evidence type="ECO:0008006" key="3">
    <source>
        <dbReference type="Google" id="ProtNLM"/>
    </source>
</evidence>
<organism evidence="1 2">
    <name type="scientific">Streptomyces lusitanus</name>
    <dbReference type="NCBI Taxonomy" id="68232"/>
    <lineage>
        <taxon>Bacteria</taxon>
        <taxon>Bacillati</taxon>
        <taxon>Actinomycetota</taxon>
        <taxon>Actinomycetes</taxon>
        <taxon>Kitasatosporales</taxon>
        <taxon>Streptomycetaceae</taxon>
        <taxon>Streptomyces</taxon>
    </lineage>
</organism>
<reference evidence="1 2" key="1">
    <citation type="submission" date="2023-05" db="EMBL/GenBank/DDBJ databases">
        <title>Streptomyces fuscus sp. nov., a brown-black pigment producing actinomyces isolated from dry sand of Sea duck farm.</title>
        <authorList>
            <person name="Xie J."/>
            <person name="Shen N."/>
        </authorList>
    </citation>
    <scope>NUCLEOTIDE SEQUENCE [LARGE SCALE GENOMIC DNA]</scope>
    <source>
        <strain evidence="1 2">CGMCC 4.1745</strain>
    </source>
</reference>
<accession>A0ABU3JP20</accession>
<protein>
    <recommendedName>
        <fullName evidence="3">Transcriptional regulator</fullName>
    </recommendedName>
</protein>
<evidence type="ECO:0000313" key="1">
    <source>
        <dbReference type="EMBL" id="MDT6983697.1"/>
    </source>
</evidence>
<proteinExistence type="predicted"/>
<gene>
    <name evidence="1" type="ORF">QNO04_09505</name>
</gene>
<name>A0ABU3JP20_9ACTN</name>